<dbReference type="InterPro" id="IPR029058">
    <property type="entry name" value="AB_hydrolase_fold"/>
</dbReference>
<dbReference type="AlphaFoldDB" id="A0A2V2LQY0"/>
<reference evidence="3 4" key="1">
    <citation type="submission" date="2018-05" db="EMBL/GenBank/DDBJ databases">
        <title>Rhodobacteraceae gen. nov., sp. nov. isolated from sea water.</title>
        <authorList>
            <person name="Ren Y."/>
        </authorList>
    </citation>
    <scope>NUCLEOTIDE SEQUENCE [LARGE SCALE GENOMIC DNA]</scope>
    <source>
        <strain evidence="3 4">TG-679</strain>
    </source>
</reference>
<dbReference type="Proteomes" id="UP000245680">
    <property type="component" value="Unassembled WGS sequence"/>
</dbReference>
<evidence type="ECO:0000313" key="3">
    <source>
        <dbReference type="EMBL" id="PWR03893.1"/>
    </source>
</evidence>
<dbReference type="EMBL" id="QGKU01000015">
    <property type="protein sequence ID" value="PWR03893.1"/>
    <property type="molecule type" value="Genomic_DNA"/>
</dbReference>
<evidence type="ECO:0000259" key="2">
    <source>
        <dbReference type="Pfam" id="PF09994"/>
    </source>
</evidence>
<dbReference type="Pfam" id="PF09994">
    <property type="entry name" value="T6SS_Tle1-like_cat"/>
    <property type="match status" value="1"/>
</dbReference>
<dbReference type="SUPFAM" id="SSF53474">
    <property type="entry name" value="alpha/beta-Hydrolases"/>
    <property type="match status" value="1"/>
</dbReference>
<evidence type="ECO:0000256" key="1">
    <source>
        <dbReference type="SAM" id="MobiDB-lite"/>
    </source>
</evidence>
<feature type="compositionally biased region" description="Pro residues" evidence="1">
    <location>
        <begin position="362"/>
        <end position="375"/>
    </location>
</feature>
<feature type="domain" description="T6SS Phospholipase effector Tle1-like catalytic" evidence="2">
    <location>
        <begin position="25"/>
        <end position="275"/>
    </location>
</feature>
<keyword evidence="4" id="KW-1185">Reference proteome</keyword>
<protein>
    <recommendedName>
        <fullName evidence="2">T6SS Phospholipase effector Tle1-like catalytic domain-containing protein</fullName>
    </recommendedName>
</protein>
<feature type="region of interest" description="Disordered" evidence="1">
    <location>
        <begin position="325"/>
        <end position="375"/>
    </location>
</feature>
<name>A0A2V2LQY0_9RHOB</name>
<dbReference type="InterPro" id="IPR018712">
    <property type="entry name" value="Tle1-like_cat"/>
</dbReference>
<comment type="caution">
    <text evidence="3">The sequence shown here is derived from an EMBL/GenBank/DDBJ whole genome shotgun (WGS) entry which is preliminary data.</text>
</comment>
<gene>
    <name evidence="3" type="ORF">DKT77_04050</name>
</gene>
<accession>A0A2V2LQY0</accession>
<dbReference type="PANTHER" id="PTHR33840:SF1">
    <property type="entry name" value="TLE1 PHOSPHOLIPASE DOMAIN-CONTAINING PROTEIN"/>
    <property type="match status" value="1"/>
</dbReference>
<dbReference type="OrthoDB" id="4378831at2"/>
<proteinExistence type="predicted"/>
<evidence type="ECO:0000313" key="4">
    <source>
        <dbReference type="Proteomes" id="UP000245680"/>
    </source>
</evidence>
<dbReference type="PANTHER" id="PTHR33840">
    <property type="match status" value="1"/>
</dbReference>
<dbReference type="RefSeq" id="WP_109810453.1">
    <property type="nucleotide sequence ID" value="NZ_QGKU01000015.1"/>
</dbReference>
<organism evidence="3 4">
    <name type="scientific">Meridianimarinicoccus roseus</name>
    <dbReference type="NCBI Taxonomy" id="2072018"/>
    <lineage>
        <taxon>Bacteria</taxon>
        <taxon>Pseudomonadati</taxon>
        <taxon>Pseudomonadota</taxon>
        <taxon>Alphaproteobacteria</taxon>
        <taxon>Rhodobacterales</taxon>
        <taxon>Paracoccaceae</taxon>
        <taxon>Meridianimarinicoccus</taxon>
    </lineage>
</organism>
<sequence>MAMSAGRYGERNVDGGGTTAAADVRDLVVILDGTLGRRAPGRMTHAGRIARLLEDGGLRRAEVFYEEGGQWQGWRDMGPVMTGRGINRQIRRAYGFLAARYRPGDRVFLLGYSRGAYAVRSLAGLIDRIGLLRPRCATVPMIEQLYRLYMLDPHGPHARAFARRFCVPEAEIAAVGVFDTVKALGVRLPVLAGITEKAHAFHSHHLGARVRHGFHALALDETRVAFAPVMWACPPGWPGHVEQVWFRGTHADVGGQLGGRETARPLANIPLVWMLCRLEGCGLPLAPGWRTGLPCDASAPSSGAWRGWGKLFALRRRRAVGLDPSERLHASAQGHRRAGRQGLPVTGAAPGGLAPDFAPGLPDLPGPSAPRLPQG</sequence>